<organism evidence="1">
    <name type="scientific">Arundo donax</name>
    <name type="common">Giant reed</name>
    <name type="synonym">Donax arundinaceus</name>
    <dbReference type="NCBI Taxonomy" id="35708"/>
    <lineage>
        <taxon>Eukaryota</taxon>
        <taxon>Viridiplantae</taxon>
        <taxon>Streptophyta</taxon>
        <taxon>Embryophyta</taxon>
        <taxon>Tracheophyta</taxon>
        <taxon>Spermatophyta</taxon>
        <taxon>Magnoliopsida</taxon>
        <taxon>Liliopsida</taxon>
        <taxon>Poales</taxon>
        <taxon>Poaceae</taxon>
        <taxon>PACMAD clade</taxon>
        <taxon>Arundinoideae</taxon>
        <taxon>Arundineae</taxon>
        <taxon>Arundo</taxon>
    </lineage>
</organism>
<accession>A0A0A9G5K0</accession>
<name>A0A0A9G5K0_ARUDO</name>
<reference evidence="1" key="1">
    <citation type="submission" date="2014-09" db="EMBL/GenBank/DDBJ databases">
        <authorList>
            <person name="Magalhaes I.L.F."/>
            <person name="Oliveira U."/>
            <person name="Santos F.R."/>
            <person name="Vidigal T.H.D.A."/>
            <person name="Brescovit A.D."/>
            <person name="Santos A.J."/>
        </authorList>
    </citation>
    <scope>NUCLEOTIDE SEQUENCE</scope>
    <source>
        <tissue evidence="1">Shoot tissue taken approximately 20 cm above the soil surface</tissue>
    </source>
</reference>
<proteinExistence type="predicted"/>
<reference evidence="1" key="2">
    <citation type="journal article" date="2015" name="Data Brief">
        <title>Shoot transcriptome of the giant reed, Arundo donax.</title>
        <authorList>
            <person name="Barrero R.A."/>
            <person name="Guerrero F.D."/>
            <person name="Moolhuijzen P."/>
            <person name="Goolsby J.A."/>
            <person name="Tidwell J."/>
            <person name="Bellgard S.E."/>
            <person name="Bellgard M.I."/>
        </authorList>
    </citation>
    <scope>NUCLEOTIDE SEQUENCE</scope>
    <source>
        <tissue evidence="1">Shoot tissue taken approximately 20 cm above the soil surface</tissue>
    </source>
</reference>
<evidence type="ECO:0000313" key="1">
    <source>
        <dbReference type="EMBL" id="JAE19772.1"/>
    </source>
</evidence>
<dbReference type="EMBL" id="GBRH01178124">
    <property type="protein sequence ID" value="JAE19772.1"/>
    <property type="molecule type" value="Transcribed_RNA"/>
</dbReference>
<dbReference type="AlphaFoldDB" id="A0A0A9G5K0"/>
<protein>
    <submittedName>
        <fullName evidence="1">Uncharacterized protein</fullName>
    </submittedName>
</protein>
<sequence>MYKGLIGGDTVSTLKFPNNKFLDRSIFVNRCKTKPVEKSQGVSSASYLTGNHSVLLVHDKD</sequence>